<dbReference type="InterPro" id="IPR015984">
    <property type="entry name" value="Cyt_c_prime_subgr"/>
</dbReference>
<dbReference type="InterPro" id="IPR010980">
    <property type="entry name" value="Cyt_c/b562"/>
</dbReference>
<dbReference type="PROSITE" id="PS51009">
    <property type="entry name" value="CYTCII"/>
    <property type="match status" value="1"/>
</dbReference>
<proteinExistence type="predicted"/>
<dbReference type="AlphaFoldDB" id="A0A356LI57"/>
<protein>
    <submittedName>
        <fullName evidence="1">Cytochrome C</fullName>
    </submittedName>
</protein>
<dbReference type="Gene3D" id="1.20.120.10">
    <property type="entry name" value="Cytochrome c/b562"/>
    <property type="match status" value="1"/>
</dbReference>
<dbReference type="SUPFAM" id="SSF47175">
    <property type="entry name" value="Cytochromes"/>
    <property type="match status" value="1"/>
</dbReference>
<accession>A0A356LI57</accession>
<organism evidence="1 2">
    <name type="scientific">Advenella kashmirensis</name>
    <dbReference type="NCBI Taxonomy" id="310575"/>
    <lineage>
        <taxon>Bacteria</taxon>
        <taxon>Pseudomonadati</taxon>
        <taxon>Pseudomonadota</taxon>
        <taxon>Betaproteobacteria</taxon>
        <taxon>Burkholderiales</taxon>
        <taxon>Alcaligenaceae</taxon>
    </lineage>
</organism>
<dbReference type="Pfam" id="PF01322">
    <property type="entry name" value="Cytochrom_C_2"/>
    <property type="match status" value="1"/>
</dbReference>
<dbReference type="GO" id="GO:0009055">
    <property type="term" value="F:electron transfer activity"/>
    <property type="evidence" value="ECO:0007669"/>
    <property type="project" value="InterPro"/>
</dbReference>
<name>A0A356LI57_9BURK</name>
<dbReference type="EMBL" id="DOEK01000029">
    <property type="protein sequence ID" value="HBP30519.1"/>
    <property type="molecule type" value="Genomic_DNA"/>
</dbReference>
<evidence type="ECO:0000313" key="2">
    <source>
        <dbReference type="Proteomes" id="UP000264036"/>
    </source>
</evidence>
<dbReference type="InterPro" id="IPR002321">
    <property type="entry name" value="Cyt_c_II"/>
</dbReference>
<sequence length="168" mass="18854">MQMMTYMRYHRRVIYPGVNVMKTSVVVVASCLTLLSLTANAQFLKSKEAQDYRHHGMEFIGDNLKRMGHMVKGEQPYDKEAFIKYANLLKTLAPLPFEAFYKGTEGGDAKDEVFSDPEGFNKAKDKMLVAVDRLAAEAPSGDMKKIKVAFGGVGQSCKACHDNYRKDD</sequence>
<reference evidence="1 2" key="1">
    <citation type="journal article" date="2018" name="Nat. Biotechnol.">
        <title>A standardized bacterial taxonomy based on genome phylogeny substantially revises the tree of life.</title>
        <authorList>
            <person name="Parks D.H."/>
            <person name="Chuvochina M."/>
            <person name="Waite D.W."/>
            <person name="Rinke C."/>
            <person name="Skarshewski A."/>
            <person name="Chaumeil P.A."/>
            <person name="Hugenholtz P."/>
        </authorList>
    </citation>
    <scope>NUCLEOTIDE SEQUENCE [LARGE SCALE GENOMIC DNA]</scope>
    <source>
        <strain evidence="1">UBA10707</strain>
    </source>
</reference>
<dbReference type="GO" id="GO:0022900">
    <property type="term" value="P:electron transport chain"/>
    <property type="evidence" value="ECO:0007669"/>
    <property type="project" value="InterPro"/>
</dbReference>
<dbReference type="GO" id="GO:0005506">
    <property type="term" value="F:iron ion binding"/>
    <property type="evidence" value="ECO:0007669"/>
    <property type="project" value="InterPro"/>
</dbReference>
<evidence type="ECO:0000313" key="1">
    <source>
        <dbReference type="EMBL" id="HBP30519.1"/>
    </source>
</evidence>
<comment type="caution">
    <text evidence="1">The sequence shown here is derived from an EMBL/GenBank/DDBJ whole genome shotgun (WGS) entry which is preliminary data.</text>
</comment>
<dbReference type="Proteomes" id="UP000264036">
    <property type="component" value="Unassembled WGS sequence"/>
</dbReference>
<dbReference type="PRINTS" id="PR00608">
    <property type="entry name" value="CYTCHROMECII"/>
</dbReference>
<dbReference type="GO" id="GO:0020037">
    <property type="term" value="F:heme binding"/>
    <property type="evidence" value="ECO:0007669"/>
    <property type="project" value="InterPro"/>
</dbReference>
<gene>
    <name evidence="1" type="ORF">DD666_14015</name>
</gene>